<feature type="domain" description="DUF305" evidence="2">
    <location>
        <begin position="94"/>
        <end position="148"/>
    </location>
</feature>
<evidence type="ECO:0000313" key="4">
    <source>
        <dbReference type="Proteomes" id="UP000533469"/>
    </source>
</evidence>
<feature type="chain" id="PRO_5032598694" evidence="1">
    <location>
        <begin position="28"/>
        <end position="151"/>
    </location>
</feature>
<keyword evidence="4" id="KW-1185">Reference proteome</keyword>
<evidence type="ECO:0000259" key="2">
    <source>
        <dbReference type="Pfam" id="PF03713"/>
    </source>
</evidence>
<dbReference type="PANTHER" id="PTHR36933">
    <property type="entry name" value="SLL0788 PROTEIN"/>
    <property type="match status" value="1"/>
</dbReference>
<protein>
    <submittedName>
        <fullName evidence="3">Uncharacterized protein (DUF305 family)</fullName>
    </submittedName>
</protein>
<reference evidence="3 4" key="1">
    <citation type="submission" date="2020-08" db="EMBL/GenBank/DDBJ databases">
        <title>Genomic Encyclopedia of Type Strains, Phase IV (KMG-IV): sequencing the most valuable type-strain genomes for metagenomic binning, comparative biology and taxonomic classification.</title>
        <authorList>
            <person name="Goeker M."/>
        </authorList>
    </citation>
    <scope>NUCLEOTIDE SEQUENCE [LARGE SCALE GENOMIC DNA]</scope>
    <source>
        <strain evidence="3 4">DSM 5895</strain>
    </source>
</reference>
<dbReference type="Pfam" id="PF03713">
    <property type="entry name" value="DUF305"/>
    <property type="match status" value="1"/>
</dbReference>
<feature type="signal peptide" evidence="1">
    <location>
        <begin position="1"/>
        <end position="27"/>
    </location>
</feature>
<accession>A0A839ZAF7</accession>
<proteinExistence type="predicted"/>
<dbReference type="Gene3D" id="1.20.1260.10">
    <property type="match status" value="1"/>
</dbReference>
<dbReference type="PANTHER" id="PTHR36933:SF1">
    <property type="entry name" value="SLL0788 PROTEIN"/>
    <property type="match status" value="1"/>
</dbReference>
<gene>
    <name evidence="3" type="ORF">FHS55_002352</name>
</gene>
<organism evidence="3 4">
    <name type="scientific">Ancylobacter tetraedralis</name>
    <dbReference type="NCBI Taxonomy" id="217068"/>
    <lineage>
        <taxon>Bacteria</taxon>
        <taxon>Pseudomonadati</taxon>
        <taxon>Pseudomonadota</taxon>
        <taxon>Alphaproteobacteria</taxon>
        <taxon>Hyphomicrobiales</taxon>
        <taxon>Xanthobacteraceae</taxon>
        <taxon>Ancylobacter</taxon>
    </lineage>
</organism>
<dbReference type="Proteomes" id="UP000533469">
    <property type="component" value="Unassembled WGS sequence"/>
</dbReference>
<dbReference type="AlphaFoldDB" id="A0A839ZAF7"/>
<name>A0A839ZAF7_9HYPH</name>
<evidence type="ECO:0000313" key="3">
    <source>
        <dbReference type="EMBL" id="MBB3771743.1"/>
    </source>
</evidence>
<sequence length="151" mass="16080">MSNLTRAALVAATLSFAGSFAGTFALAQSAAPNNPSMPMQNMPMQSMPMPHGAMPMDHSAHMAAPTDAASTQAFEEANARMHEGMAIPFTGNTDVDFARGMIPHHQGAIDMAKIELQSGKDPELRKLAEAIITAQESEIAFLKAWLARNAK</sequence>
<dbReference type="InterPro" id="IPR012347">
    <property type="entry name" value="Ferritin-like"/>
</dbReference>
<evidence type="ECO:0000256" key="1">
    <source>
        <dbReference type="SAM" id="SignalP"/>
    </source>
</evidence>
<dbReference type="InterPro" id="IPR005183">
    <property type="entry name" value="DUF305_CopM-like"/>
</dbReference>
<dbReference type="EMBL" id="JACICD010000004">
    <property type="protein sequence ID" value="MBB3771743.1"/>
    <property type="molecule type" value="Genomic_DNA"/>
</dbReference>
<comment type="caution">
    <text evidence="3">The sequence shown here is derived from an EMBL/GenBank/DDBJ whole genome shotgun (WGS) entry which is preliminary data.</text>
</comment>
<keyword evidence="1" id="KW-0732">Signal</keyword>